<sequence>MCPAILDVNSGEVFFPPQLRNASALILDAGNANVETLNYRKDSRLLIVFGTPNEDARRAGMSYYLWQSDKLSLIRFVPTAKVCGTH</sequence>
<dbReference type="EMBL" id="QFQZ01000029">
    <property type="protein sequence ID" value="PZR34306.1"/>
    <property type="molecule type" value="Genomic_DNA"/>
</dbReference>
<accession>A0A2W5VCE1</accession>
<evidence type="ECO:0000313" key="2">
    <source>
        <dbReference type="Proteomes" id="UP000249393"/>
    </source>
</evidence>
<gene>
    <name evidence="1" type="ORF">DI526_10860</name>
</gene>
<comment type="caution">
    <text evidence="1">The sequence shown here is derived from an EMBL/GenBank/DDBJ whole genome shotgun (WGS) entry which is preliminary data.</text>
</comment>
<dbReference type="Proteomes" id="UP000249393">
    <property type="component" value="Unassembled WGS sequence"/>
</dbReference>
<dbReference type="AlphaFoldDB" id="A0A2W5VCE1"/>
<protein>
    <submittedName>
        <fullName evidence="1">Uncharacterized protein</fullName>
    </submittedName>
</protein>
<name>A0A2W5VCE1_9CAUL</name>
<reference evidence="1 2" key="1">
    <citation type="submission" date="2017-08" db="EMBL/GenBank/DDBJ databases">
        <title>Infants hospitalized years apart are colonized by the same room-sourced microbial strains.</title>
        <authorList>
            <person name="Brooks B."/>
            <person name="Olm M.R."/>
            <person name="Firek B.A."/>
            <person name="Baker R."/>
            <person name="Thomas B.C."/>
            <person name="Morowitz M.J."/>
            <person name="Banfield J.F."/>
        </authorList>
    </citation>
    <scope>NUCLEOTIDE SEQUENCE [LARGE SCALE GENOMIC DNA]</scope>
    <source>
        <strain evidence="1">S2_003_000_R2_4</strain>
    </source>
</reference>
<evidence type="ECO:0000313" key="1">
    <source>
        <dbReference type="EMBL" id="PZR34306.1"/>
    </source>
</evidence>
<organism evidence="1 2">
    <name type="scientific">Caulobacter segnis</name>
    <dbReference type="NCBI Taxonomy" id="88688"/>
    <lineage>
        <taxon>Bacteria</taxon>
        <taxon>Pseudomonadati</taxon>
        <taxon>Pseudomonadota</taxon>
        <taxon>Alphaproteobacteria</taxon>
        <taxon>Caulobacterales</taxon>
        <taxon>Caulobacteraceae</taxon>
        <taxon>Caulobacter</taxon>
    </lineage>
</organism>
<proteinExistence type="predicted"/>